<feature type="transmembrane region" description="Helical" evidence="1">
    <location>
        <begin position="14"/>
        <end position="35"/>
    </location>
</feature>
<accession>A0A0P0N569</accession>
<proteinExistence type="predicted"/>
<dbReference type="AlphaFoldDB" id="A0A0P0N569"/>
<keyword evidence="5" id="KW-1185">Reference proteome</keyword>
<evidence type="ECO:0000256" key="1">
    <source>
        <dbReference type="SAM" id="Phobius"/>
    </source>
</evidence>
<dbReference type="EMBL" id="CP013011">
    <property type="protein sequence ID" value="ALL01925.1"/>
    <property type="molecule type" value="Genomic_DNA"/>
</dbReference>
<evidence type="ECO:0000313" key="3">
    <source>
        <dbReference type="EMBL" id="OWJ54878.1"/>
    </source>
</evidence>
<reference evidence="2 4" key="1">
    <citation type="submission" date="2015-10" db="EMBL/GenBank/DDBJ databases">
        <title>Complete genome sequence of hyperthermophilic archaeon Pyrodictium delaneyi Su06.</title>
        <authorList>
            <person name="Jung J.-H."/>
            <person name="Lin J."/>
            <person name="Holden J.F."/>
            <person name="Park C.-S."/>
        </authorList>
    </citation>
    <scope>NUCLEOTIDE SEQUENCE [LARGE SCALE GENOMIC DNA]</scope>
    <source>
        <strain evidence="2 4">Su06</strain>
    </source>
</reference>
<keyword evidence="1" id="KW-0472">Membrane</keyword>
<evidence type="ECO:0000313" key="4">
    <source>
        <dbReference type="Proteomes" id="UP000058613"/>
    </source>
</evidence>
<name>A0A0P0N569_9CREN</name>
<dbReference type="RefSeq" id="WP_055410246.1">
    <property type="nucleotide sequence ID" value="NZ_CP013011.1"/>
</dbReference>
<organism evidence="2 4">
    <name type="scientific">Pyrodictium delaneyi</name>
    <dbReference type="NCBI Taxonomy" id="1273541"/>
    <lineage>
        <taxon>Archaea</taxon>
        <taxon>Thermoproteota</taxon>
        <taxon>Thermoprotei</taxon>
        <taxon>Desulfurococcales</taxon>
        <taxon>Pyrodictiaceae</taxon>
        <taxon>Pyrodictium</taxon>
    </lineage>
</organism>
<dbReference type="EMBL" id="NCQP01000002">
    <property type="protein sequence ID" value="OWJ54878.1"/>
    <property type="molecule type" value="Genomic_DNA"/>
</dbReference>
<dbReference type="Proteomes" id="UP000196694">
    <property type="component" value="Unassembled WGS sequence"/>
</dbReference>
<dbReference type="Proteomes" id="UP000058613">
    <property type="component" value="Chromosome"/>
</dbReference>
<dbReference type="GeneID" id="26100223"/>
<dbReference type="KEGG" id="pdl:Pyrde_1882"/>
<keyword evidence="1" id="KW-1133">Transmembrane helix</keyword>
<evidence type="ECO:0000313" key="5">
    <source>
        <dbReference type="Proteomes" id="UP000196694"/>
    </source>
</evidence>
<sequence>MGFRDLPRPAQRYILYHMLISPTLIAWVVLPYYLLATGYEVLQVGALFTLMTVLGIPLQLLLGKVFTVRDLRLGLAAVDAMERAC</sequence>
<evidence type="ECO:0000313" key="2">
    <source>
        <dbReference type="EMBL" id="ALL01925.1"/>
    </source>
</evidence>
<feature type="transmembrane region" description="Helical" evidence="1">
    <location>
        <begin position="41"/>
        <end position="62"/>
    </location>
</feature>
<protein>
    <submittedName>
        <fullName evidence="2">Uncharacterized protein</fullName>
    </submittedName>
</protein>
<gene>
    <name evidence="3" type="ORF">Pdsh_03980</name>
    <name evidence="2" type="ORF">Pyrde_1882</name>
</gene>
<reference evidence="3 5" key="2">
    <citation type="submission" date="2017-05" db="EMBL/GenBank/DDBJ databases">
        <title>The draft genome of the hyperthermophilic archaeon 'Pyrodictium delaneyi strain Hulk', an iron and nitrate reducer, reveals the capacity for sulfate reduction.</title>
        <authorList>
            <person name="Demey L.M."/>
            <person name="Miller C."/>
            <person name="Manzella M."/>
            <person name="Reguera G."/>
            <person name="Kashefi K."/>
        </authorList>
    </citation>
    <scope>NUCLEOTIDE SEQUENCE [LARGE SCALE GENOMIC DNA]</scope>
    <source>
        <strain evidence="3 5">Hulk</strain>
    </source>
</reference>
<dbReference type="STRING" id="1273541.Pyrde_1882"/>
<keyword evidence="1" id="KW-0812">Transmembrane</keyword>